<dbReference type="Proteomes" id="UP000317344">
    <property type="component" value="Chromosome"/>
</dbReference>
<evidence type="ECO:0008006" key="6">
    <source>
        <dbReference type="Google" id="ProtNLM"/>
    </source>
</evidence>
<reference evidence="4 5" key="1">
    <citation type="submission" date="2019-07" db="EMBL/GenBank/DDBJ databases">
        <title>Tomitella cavernea sp. nov., an actinomycete isolated from soil.</title>
        <authorList>
            <person name="Cheng J."/>
        </authorList>
    </citation>
    <scope>NUCLEOTIDE SEQUENCE [LARGE SCALE GENOMIC DNA]</scope>
    <source>
        <strain evidence="4 5">HY188</strain>
    </source>
</reference>
<proteinExistence type="inferred from homology"/>
<dbReference type="Gene3D" id="3.10.105.10">
    <property type="entry name" value="Dipeptide-binding Protein, Domain 3"/>
    <property type="match status" value="1"/>
</dbReference>
<keyword evidence="3" id="KW-0732">Signal</keyword>
<protein>
    <recommendedName>
        <fullName evidence="6">Peptide/nickel transport system substrate-binding protein</fullName>
    </recommendedName>
</protein>
<dbReference type="EMBL" id="CP041765">
    <property type="protein sequence ID" value="QDQ96261.1"/>
    <property type="molecule type" value="Genomic_DNA"/>
</dbReference>
<dbReference type="KEGG" id="toy:FO059_01525"/>
<dbReference type="GO" id="GO:0015833">
    <property type="term" value="P:peptide transport"/>
    <property type="evidence" value="ECO:0007669"/>
    <property type="project" value="TreeGrafter"/>
</dbReference>
<sequence length="168" mass="17802">MDEAKADGFDGNLVYVAVNAPEQRSIATAAQAMLGAVGINVDVQYTATVTDMVKRLYVDYDFDLASASNSMTDPLATLRFPAALGSDSANNIAGYDDPEMDRLLAEARSATTDDARSTALAAIEQKIHDDVPILSVASGENFVAWSDDVHGVLTSNDSIVLLGKTWIG</sequence>
<dbReference type="PANTHER" id="PTHR30290">
    <property type="entry name" value="PERIPLASMIC BINDING COMPONENT OF ABC TRANSPORTER"/>
    <property type="match status" value="1"/>
</dbReference>
<organism evidence="4 5">
    <name type="scientific">Tomitella fengzijianii</name>
    <dbReference type="NCBI Taxonomy" id="2597660"/>
    <lineage>
        <taxon>Bacteria</taxon>
        <taxon>Bacillati</taxon>
        <taxon>Actinomycetota</taxon>
        <taxon>Actinomycetes</taxon>
        <taxon>Mycobacteriales</taxon>
        <taxon>Tomitella</taxon>
    </lineage>
</organism>
<evidence type="ECO:0000313" key="4">
    <source>
        <dbReference type="EMBL" id="QDQ96261.1"/>
    </source>
</evidence>
<keyword evidence="2" id="KW-0813">Transport</keyword>
<dbReference type="RefSeq" id="WP_143905771.1">
    <property type="nucleotide sequence ID" value="NZ_CP041765.1"/>
</dbReference>
<gene>
    <name evidence="4" type="ORF">FO059_01525</name>
</gene>
<accession>A0A516X0Y2</accession>
<keyword evidence="5" id="KW-1185">Reference proteome</keyword>
<evidence type="ECO:0000313" key="5">
    <source>
        <dbReference type="Proteomes" id="UP000317344"/>
    </source>
</evidence>
<evidence type="ECO:0000256" key="3">
    <source>
        <dbReference type="ARBA" id="ARBA00022729"/>
    </source>
</evidence>
<dbReference type="GO" id="GO:1904680">
    <property type="term" value="F:peptide transmembrane transporter activity"/>
    <property type="evidence" value="ECO:0007669"/>
    <property type="project" value="TreeGrafter"/>
</dbReference>
<reference evidence="4 5" key="2">
    <citation type="submission" date="2019-07" db="EMBL/GenBank/DDBJ databases">
        <authorList>
            <person name="Huang Y."/>
        </authorList>
    </citation>
    <scope>NUCLEOTIDE SEQUENCE [LARGE SCALE GENOMIC DNA]</scope>
    <source>
        <strain evidence="4 5">HY188</strain>
    </source>
</reference>
<dbReference type="PANTHER" id="PTHR30290:SF9">
    <property type="entry name" value="OLIGOPEPTIDE-BINDING PROTEIN APPA"/>
    <property type="match status" value="1"/>
</dbReference>
<evidence type="ECO:0000256" key="1">
    <source>
        <dbReference type="ARBA" id="ARBA00005695"/>
    </source>
</evidence>
<dbReference type="OrthoDB" id="9046151at2"/>
<name>A0A516X0Y2_9ACTN</name>
<comment type="similarity">
    <text evidence="1">Belongs to the bacterial solute-binding protein 5 family.</text>
</comment>
<dbReference type="SUPFAM" id="SSF53850">
    <property type="entry name" value="Periplasmic binding protein-like II"/>
    <property type="match status" value="1"/>
</dbReference>
<dbReference type="AlphaFoldDB" id="A0A516X0Y2"/>
<dbReference type="InterPro" id="IPR039424">
    <property type="entry name" value="SBP_5"/>
</dbReference>
<evidence type="ECO:0000256" key="2">
    <source>
        <dbReference type="ARBA" id="ARBA00022448"/>
    </source>
</evidence>